<dbReference type="Pfam" id="PF13468">
    <property type="entry name" value="Glyoxalase_3"/>
    <property type="match status" value="1"/>
</dbReference>
<dbReference type="InterPro" id="IPR029068">
    <property type="entry name" value="Glyas_Bleomycin-R_OHBP_Dase"/>
</dbReference>
<feature type="domain" description="Glyoxalase-like" evidence="1">
    <location>
        <begin position="6"/>
        <end position="197"/>
    </location>
</feature>
<gene>
    <name evidence="2" type="ORF">EXZ61_03815</name>
</gene>
<dbReference type="AlphaFoldDB" id="A0A515EL36"/>
<reference evidence="3" key="1">
    <citation type="submission" date="2019-02" db="EMBL/GenBank/DDBJ databases">
        <title>Complete genome sequence of Rhodoferax sp. Gr-4.</title>
        <authorList>
            <person name="Jin L."/>
        </authorList>
    </citation>
    <scope>NUCLEOTIDE SEQUENCE [LARGE SCALE GENOMIC DNA]</scope>
    <source>
        <strain evidence="3">Gr-4</strain>
    </source>
</reference>
<dbReference type="PANTHER" id="PTHR40265:SF1">
    <property type="entry name" value="GLYOXALASE-LIKE DOMAIN-CONTAINING PROTEIN"/>
    <property type="match status" value="1"/>
</dbReference>
<dbReference type="RefSeq" id="WP_142809190.1">
    <property type="nucleotide sequence ID" value="NZ_CP036282.1"/>
</dbReference>
<name>A0A515EL36_9BURK</name>
<accession>A0A515EL36</accession>
<evidence type="ECO:0000313" key="2">
    <source>
        <dbReference type="EMBL" id="QDL53373.1"/>
    </source>
</evidence>
<evidence type="ECO:0000313" key="3">
    <source>
        <dbReference type="Proteomes" id="UP000317365"/>
    </source>
</evidence>
<dbReference type="KEGG" id="rhg:EXZ61_03815"/>
<protein>
    <submittedName>
        <fullName evidence="2">VOC family protein</fullName>
    </submittedName>
</protein>
<dbReference type="Proteomes" id="UP000317365">
    <property type="component" value="Chromosome"/>
</dbReference>
<dbReference type="EMBL" id="CP036282">
    <property type="protein sequence ID" value="QDL53373.1"/>
    <property type="molecule type" value="Genomic_DNA"/>
</dbReference>
<sequence>MTSLRFDHIVVAGNVNHNAQALRAAGLVVEDGGRHEAGLTHNLLAALDNSSYVELIDFSRAWLRPSLRLLSHTPFWRSVLSSRPLYEAVFLDALTLRGGPITYAYTVDDLESFVSSAASRGLVLANPVRMSRLRPDGVRIEWSLAISPHLDLPFFLQDHTAGHTRLPETRPKAPESVRVLQVAVSSVKKTTERYVALFDTAPSVGSEGTSKFQIGGICVEIVQGKTGATPSIDCELCSGRLLSALLE</sequence>
<dbReference type="Gene3D" id="3.10.180.10">
    <property type="entry name" value="2,3-Dihydroxybiphenyl 1,2-Dioxygenase, domain 1"/>
    <property type="match status" value="1"/>
</dbReference>
<proteinExistence type="predicted"/>
<evidence type="ECO:0000259" key="1">
    <source>
        <dbReference type="Pfam" id="PF13468"/>
    </source>
</evidence>
<keyword evidence="3" id="KW-1185">Reference proteome</keyword>
<organism evidence="2 3">
    <name type="scientific">Rhodoferax aquaticus</name>
    <dbReference type="NCBI Taxonomy" id="2527691"/>
    <lineage>
        <taxon>Bacteria</taxon>
        <taxon>Pseudomonadati</taxon>
        <taxon>Pseudomonadota</taxon>
        <taxon>Betaproteobacteria</taxon>
        <taxon>Burkholderiales</taxon>
        <taxon>Comamonadaceae</taxon>
        <taxon>Rhodoferax</taxon>
    </lineage>
</organism>
<dbReference type="InterPro" id="IPR025870">
    <property type="entry name" value="Glyoxalase-like_dom"/>
</dbReference>
<dbReference type="PANTHER" id="PTHR40265">
    <property type="entry name" value="BLL2707 PROTEIN"/>
    <property type="match status" value="1"/>
</dbReference>
<reference evidence="3" key="2">
    <citation type="journal article" date="2020" name="Int. J. Syst. Evol. Microbiol.">
        <title>Genomic insights into a novel species Rhodoferax aquaticus sp. nov., isolated from freshwater.</title>
        <authorList>
            <person name="Li T."/>
            <person name="Zhuo Y."/>
            <person name="Jin C.Z."/>
            <person name="Wu X."/>
            <person name="Ko S.R."/>
            <person name="Jin F.J."/>
            <person name="Ahn C.Y."/>
            <person name="Oh H.M."/>
            <person name="Lee H.G."/>
            <person name="Jin L."/>
        </authorList>
    </citation>
    <scope>NUCLEOTIDE SEQUENCE [LARGE SCALE GENOMIC DNA]</scope>
    <source>
        <strain evidence="3">Gr-4</strain>
    </source>
</reference>